<dbReference type="Proteomes" id="UP000266188">
    <property type="component" value="Unassembled WGS sequence"/>
</dbReference>
<accession>A0A3A2ZRK1</accession>
<dbReference type="STRING" id="2070753.A0A3A2ZRK1"/>
<dbReference type="InterPro" id="IPR013749">
    <property type="entry name" value="PM/HMP-P_kinase-1"/>
</dbReference>
<dbReference type="PANTHER" id="PTHR20858:SF17">
    <property type="entry name" value="HYDROXYMETHYLPYRIMIDINE_PHOSPHOMETHYLPYRIMIDINE KINASE THI20-RELATED"/>
    <property type="match status" value="1"/>
</dbReference>
<dbReference type="GO" id="GO:0008972">
    <property type="term" value="F:phosphomethylpyrimidine kinase activity"/>
    <property type="evidence" value="ECO:0007669"/>
    <property type="project" value="TreeGrafter"/>
</dbReference>
<feature type="domain" description="Pyridoxamine kinase/Phosphomethylpyrimidine kinase" evidence="1">
    <location>
        <begin position="13"/>
        <end position="79"/>
    </location>
</feature>
<evidence type="ECO:0000313" key="3">
    <source>
        <dbReference type="Proteomes" id="UP000266188"/>
    </source>
</evidence>
<dbReference type="SUPFAM" id="SSF53613">
    <property type="entry name" value="Ribokinase-like"/>
    <property type="match status" value="1"/>
</dbReference>
<dbReference type="OrthoDB" id="10028886at2759"/>
<comment type="caution">
    <text evidence="2">The sequence shown here is derived from an EMBL/GenBank/DDBJ whole genome shotgun (WGS) entry which is preliminary data.</text>
</comment>
<dbReference type="Pfam" id="PF08543">
    <property type="entry name" value="Phos_pyr_kin"/>
    <property type="match status" value="1"/>
</dbReference>
<dbReference type="Gene3D" id="3.40.1190.20">
    <property type="match status" value="1"/>
</dbReference>
<evidence type="ECO:0000313" key="2">
    <source>
        <dbReference type="EMBL" id="RJE25802.1"/>
    </source>
</evidence>
<dbReference type="GO" id="GO:0005829">
    <property type="term" value="C:cytosol"/>
    <property type="evidence" value="ECO:0007669"/>
    <property type="project" value="TreeGrafter"/>
</dbReference>
<reference evidence="3" key="1">
    <citation type="submission" date="2017-02" db="EMBL/GenBank/DDBJ databases">
        <authorList>
            <person name="Tafer H."/>
            <person name="Lopandic K."/>
        </authorList>
    </citation>
    <scope>NUCLEOTIDE SEQUENCE [LARGE SCALE GENOMIC DNA]</scope>
    <source>
        <strain evidence="3">CBS 366.77</strain>
    </source>
</reference>
<dbReference type="PANTHER" id="PTHR20858">
    <property type="entry name" value="PHOSPHOMETHYLPYRIMIDINE KINASE"/>
    <property type="match status" value="1"/>
</dbReference>
<proteinExistence type="predicted"/>
<gene>
    <name evidence="2" type="ORF">PHISCL_01848</name>
</gene>
<protein>
    <submittedName>
        <fullName evidence="2">Thiamine biosynthesis protein</fullName>
    </submittedName>
</protein>
<organism evidence="2 3">
    <name type="scientific">Aspergillus sclerotialis</name>
    <dbReference type="NCBI Taxonomy" id="2070753"/>
    <lineage>
        <taxon>Eukaryota</taxon>
        <taxon>Fungi</taxon>
        <taxon>Dikarya</taxon>
        <taxon>Ascomycota</taxon>
        <taxon>Pezizomycotina</taxon>
        <taxon>Eurotiomycetes</taxon>
        <taxon>Eurotiomycetidae</taxon>
        <taxon>Eurotiales</taxon>
        <taxon>Aspergillaceae</taxon>
        <taxon>Aspergillus</taxon>
        <taxon>Aspergillus subgen. Polypaecilum</taxon>
    </lineage>
</organism>
<name>A0A3A2ZRK1_9EURO</name>
<dbReference type="EMBL" id="MVGC01000037">
    <property type="protein sequence ID" value="RJE25802.1"/>
    <property type="molecule type" value="Genomic_DNA"/>
</dbReference>
<dbReference type="AlphaFoldDB" id="A0A3A2ZRK1"/>
<dbReference type="InterPro" id="IPR029056">
    <property type="entry name" value="Ribokinase-like"/>
</dbReference>
<sequence length="82" mass="8396">MSVKRVLVIAGSDSSGGAGLEADQRVLAVHGCYALTATTGLTAQNTLGVQDVFVVPPEFVKKQINAALEDVGADVVKLGNNV</sequence>
<dbReference type="GO" id="GO:0009228">
    <property type="term" value="P:thiamine biosynthetic process"/>
    <property type="evidence" value="ECO:0007669"/>
    <property type="project" value="TreeGrafter"/>
</dbReference>
<evidence type="ECO:0000259" key="1">
    <source>
        <dbReference type="Pfam" id="PF08543"/>
    </source>
</evidence>
<keyword evidence="3" id="KW-1185">Reference proteome</keyword>
<dbReference type="GO" id="GO:0008902">
    <property type="term" value="F:hydroxymethylpyrimidine kinase activity"/>
    <property type="evidence" value="ECO:0007669"/>
    <property type="project" value="TreeGrafter"/>
</dbReference>